<keyword evidence="3" id="KW-1185">Reference proteome</keyword>
<evidence type="ECO:0008006" key="4">
    <source>
        <dbReference type="Google" id="ProtNLM"/>
    </source>
</evidence>
<feature type="compositionally biased region" description="Basic and acidic residues" evidence="1">
    <location>
        <begin position="114"/>
        <end position="178"/>
    </location>
</feature>
<evidence type="ECO:0000256" key="1">
    <source>
        <dbReference type="SAM" id="MobiDB-lite"/>
    </source>
</evidence>
<feature type="region of interest" description="Disordered" evidence="1">
    <location>
        <begin position="110"/>
        <end position="178"/>
    </location>
</feature>
<name>A0A3N0Z5K3_ANAGA</name>
<dbReference type="OrthoDB" id="8983162at2759"/>
<reference evidence="2 3" key="1">
    <citation type="submission" date="2018-10" db="EMBL/GenBank/DDBJ databases">
        <title>Genome assembly for a Yunnan-Guizhou Plateau 3E fish, Anabarilius grahami (Regan), and its evolutionary and genetic applications.</title>
        <authorList>
            <person name="Jiang W."/>
        </authorList>
    </citation>
    <scope>NUCLEOTIDE SEQUENCE [LARGE SCALE GENOMIC DNA]</scope>
    <source>
        <strain evidence="2">AG-KIZ</strain>
        <tissue evidence="2">Muscle</tissue>
    </source>
</reference>
<gene>
    <name evidence="2" type="ORF">DPX16_2466</name>
</gene>
<dbReference type="Proteomes" id="UP000281406">
    <property type="component" value="Unassembled WGS sequence"/>
</dbReference>
<evidence type="ECO:0000313" key="2">
    <source>
        <dbReference type="EMBL" id="ROL53745.1"/>
    </source>
</evidence>
<protein>
    <recommendedName>
        <fullName evidence="4">Retrotransposon gag domain-containing protein</fullName>
    </recommendedName>
</protein>
<organism evidence="2 3">
    <name type="scientific">Anabarilius grahami</name>
    <name type="common">Kanglang fish</name>
    <name type="synonym">Barilius grahami</name>
    <dbReference type="NCBI Taxonomy" id="495550"/>
    <lineage>
        <taxon>Eukaryota</taxon>
        <taxon>Metazoa</taxon>
        <taxon>Chordata</taxon>
        <taxon>Craniata</taxon>
        <taxon>Vertebrata</taxon>
        <taxon>Euteleostomi</taxon>
        <taxon>Actinopterygii</taxon>
        <taxon>Neopterygii</taxon>
        <taxon>Teleostei</taxon>
        <taxon>Ostariophysi</taxon>
        <taxon>Cypriniformes</taxon>
        <taxon>Xenocyprididae</taxon>
        <taxon>Xenocypridinae</taxon>
        <taxon>Xenocypridinae incertae sedis</taxon>
        <taxon>Anabarilius</taxon>
    </lineage>
</organism>
<dbReference type="AlphaFoldDB" id="A0A3N0Z5K3"/>
<accession>A0A3N0Z5K3</accession>
<comment type="caution">
    <text evidence="2">The sequence shown here is derived from an EMBL/GenBank/DDBJ whole genome shotgun (WGS) entry which is preliminary data.</text>
</comment>
<dbReference type="EMBL" id="RJVU01007774">
    <property type="protein sequence ID" value="ROL53745.1"/>
    <property type="molecule type" value="Genomic_DNA"/>
</dbReference>
<evidence type="ECO:0000313" key="3">
    <source>
        <dbReference type="Proteomes" id="UP000281406"/>
    </source>
</evidence>
<proteinExistence type="predicted"/>
<sequence>MDPVRYLVSLRQGNCTLEAHIQRFLDIAHLSDLPDCALIDFFAYGLNEPLKGYLNVNGPRGTFREFLDFALLTIGSRFTVGVVGKHDTAVNHVMAAAPVDPNKMAATITTSHHVSADRPEQRHASAGRPEQRHSSADRPEQRHVSADRPEQRHVSADRPEQRHVSADRPESRHVSRSVQERRVYLRVGSLWVGALHGRGHQRPPICLWLLTSPGRPNHLTCSGCPSHLTCRGCPSHLTCLGCLNHLTCRGYPWHLTRRGYPWHLTRYGCPWHLNCHGGRVPGTCIGDPVHVCIPVPNAPTPPP</sequence>